<dbReference type="EMBL" id="FOAK01000008">
    <property type="protein sequence ID" value="SEL00093.1"/>
    <property type="molecule type" value="Genomic_DNA"/>
</dbReference>
<dbReference type="RefSeq" id="WP_180365870.1">
    <property type="nucleotide sequence ID" value="NZ_FOAK01000008.1"/>
</dbReference>
<evidence type="ECO:0000313" key="1">
    <source>
        <dbReference type="EMBL" id="SEL00093.1"/>
    </source>
</evidence>
<organism evidence="1 2">
    <name type="scientific">Methanobrevibacter gottschalkii</name>
    <dbReference type="NCBI Taxonomy" id="190974"/>
    <lineage>
        <taxon>Archaea</taxon>
        <taxon>Methanobacteriati</taxon>
        <taxon>Methanobacteriota</taxon>
        <taxon>Methanomada group</taxon>
        <taxon>Methanobacteria</taxon>
        <taxon>Methanobacteriales</taxon>
        <taxon>Methanobacteriaceae</taxon>
        <taxon>Methanobrevibacter</taxon>
    </lineage>
</organism>
<dbReference type="AlphaFoldDB" id="A0A1H7LMB4"/>
<accession>A0A1H7LMB4</accession>
<proteinExistence type="predicted"/>
<reference evidence="1 2" key="1">
    <citation type="submission" date="2016-10" db="EMBL/GenBank/DDBJ databases">
        <authorList>
            <person name="de Groot N.N."/>
        </authorList>
    </citation>
    <scope>NUCLEOTIDE SEQUENCE [LARGE SCALE GENOMIC DNA]</scope>
    <source>
        <strain evidence="1 2">DSM 11978</strain>
    </source>
</reference>
<name>A0A1H7LMB4_9EURY</name>
<gene>
    <name evidence="1" type="ORF">SAMN05216439_1780</name>
</gene>
<evidence type="ECO:0000313" key="2">
    <source>
        <dbReference type="Proteomes" id="UP000199506"/>
    </source>
</evidence>
<protein>
    <submittedName>
        <fullName evidence="1">Uncharacterized protein</fullName>
    </submittedName>
</protein>
<dbReference type="Proteomes" id="UP000199506">
    <property type="component" value="Unassembled WGS sequence"/>
</dbReference>
<sequence length="64" mass="7845">MMKARFYNDHEFLPTQEEETLLEVWEMGTPDQRKEFERDLEAEDSKAFQHFRDNVLVNHPEYEP</sequence>